<dbReference type="GO" id="GO:0003729">
    <property type="term" value="F:mRNA binding"/>
    <property type="evidence" value="ECO:0007669"/>
    <property type="project" value="InterPro"/>
</dbReference>
<evidence type="ECO:0000313" key="3">
    <source>
        <dbReference type="EMBL" id="KAF2078622.1"/>
    </source>
</evidence>
<feature type="compositionally biased region" description="Basic and acidic residues" evidence="2">
    <location>
        <begin position="358"/>
        <end position="374"/>
    </location>
</feature>
<comment type="similarity">
    <text evidence="1">Belongs to the Luc7 family.</text>
</comment>
<comment type="caution">
    <text evidence="3">The sequence shown here is derived from an EMBL/GenBank/DDBJ whole genome shotgun (WGS) entry which is preliminary data.</text>
</comment>
<organism evidence="3 4">
    <name type="scientific">Polysphondylium violaceum</name>
    <dbReference type="NCBI Taxonomy" id="133409"/>
    <lineage>
        <taxon>Eukaryota</taxon>
        <taxon>Amoebozoa</taxon>
        <taxon>Evosea</taxon>
        <taxon>Eumycetozoa</taxon>
        <taxon>Dictyostelia</taxon>
        <taxon>Dictyosteliales</taxon>
        <taxon>Dictyosteliaceae</taxon>
        <taxon>Polysphondylium</taxon>
    </lineage>
</organism>
<name>A0A8J4Q4L4_9MYCE</name>
<dbReference type="GO" id="GO:0006376">
    <property type="term" value="P:mRNA splice site recognition"/>
    <property type="evidence" value="ECO:0007669"/>
    <property type="project" value="InterPro"/>
</dbReference>
<feature type="compositionally biased region" description="Gly residues" evidence="2">
    <location>
        <begin position="273"/>
        <end position="283"/>
    </location>
</feature>
<dbReference type="GO" id="GO:0005685">
    <property type="term" value="C:U1 snRNP"/>
    <property type="evidence" value="ECO:0007669"/>
    <property type="project" value="InterPro"/>
</dbReference>
<feature type="compositionally biased region" description="Polar residues" evidence="2">
    <location>
        <begin position="139"/>
        <end position="152"/>
    </location>
</feature>
<dbReference type="Pfam" id="PF03194">
    <property type="entry name" value="LUC7"/>
    <property type="match status" value="1"/>
</dbReference>
<evidence type="ECO:0000256" key="1">
    <source>
        <dbReference type="ARBA" id="ARBA00005655"/>
    </source>
</evidence>
<feature type="compositionally biased region" description="Basic and acidic residues" evidence="2">
    <location>
        <begin position="312"/>
        <end position="350"/>
    </location>
</feature>
<dbReference type="Proteomes" id="UP000695562">
    <property type="component" value="Unassembled WGS sequence"/>
</dbReference>
<reference evidence="3" key="1">
    <citation type="submission" date="2020-01" db="EMBL/GenBank/DDBJ databases">
        <title>Development of genomics and gene disruption for Polysphondylium violaceum indicates a role for the polyketide synthase stlB in stalk morphogenesis.</title>
        <authorList>
            <person name="Narita B."/>
            <person name="Kawabe Y."/>
            <person name="Kin K."/>
            <person name="Saito T."/>
            <person name="Gibbs R."/>
            <person name="Kuspa A."/>
            <person name="Muzny D."/>
            <person name="Queller D."/>
            <person name="Richards S."/>
            <person name="Strassman J."/>
            <person name="Sucgang R."/>
            <person name="Worley K."/>
            <person name="Schaap P."/>
        </authorList>
    </citation>
    <scope>NUCLEOTIDE SEQUENCE</scope>
    <source>
        <strain evidence="3">QSvi11</strain>
    </source>
</reference>
<accession>A0A8J4Q4L4</accession>
<protein>
    <submittedName>
        <fullName evidence="3">Uncharacterized protein</fullName>
    </submittedName>
</protein>
<dbReference type="AlphaFoldDB" id="A0A8J4Q4L4"/>
<dbReference type="PANTHER" id="PTHR12375">
    <property type="entry name" value="RNA-BINDING PROTEIN LUC7-RELATED"/>
    <property type="match status" value="1"/>
</dbReference>
<dbReference type="EMBL" id="AJWJ01000002">
    <property type="protein sequence ID" value="KAF2078622.1"/>
    <property type="molecule type" value="Genomic_DNA"/>
</dbReference>
<evidence type="ECO:0000313" key="4">
    <source>
        <dbReference type="Proteomes" id="UP000695562"/>
    </source>
</evidence>
<feature type="region of interest" description="Disordered" evidence="2">
    <location>
        <begin position="134"/>
        <end position="157"/>
    </location>
</feature>
<evidence type="ECO:0000256" key="2">
    <source>
        <dbReference type="SAM" id="MobiDB-lite"/>
    </source>
</evidence>
<feature type="compositionally biased region" description="Low complexity" evidence="2">
    <location>
        <begin position="284"/>
        <end position="304"/>
    </location>
</feature>
<proteinExistence type="inferred from homology"/>
<keyword evidence="4" id="KW-1185">Reference proteome</keyword>
<dbReference type="OrthoDB" id="10266921at2759"/>
<dbReference type="InterPro" id="IPR004882">
    <property type="entry name" value="Luc7-rel"/>
</dbReference>
<feature type="region of interest" description="Disordered" evidence="2">
    <location>
        <begin position="268"/>
        <end position="374"/>
    </location>
</feature>
<sequence length="374" mass="42927">MDAIRAQLDEFLGKDRNLLPKDRVKVENHFTDDDICKYYLCGLCPNELFTNANIRDLGPCTKLHDDNCVKQYENCKDKDKYDYERHWVYTIENLISDNDKKIKRNKERLLANPNGDTHNHAVIPQQSIASLADNDEEGSLSTALQQPQQAQPENRDTARLKELDEKIQKLLKEAEELGEEGQITEAQNLMTSAEELKTEKAELEKAINEKNENKKMSVCEICGALLFVGDKEKRSISHLEGKKHIGFAKIRSFMDEYYQTNGRRPRESFYGANNGGGSGGPSSGGNYYSRDNYSNNNYNNNSNGGHRGGGNRYRDYDRPSNRDNYGGRDNRDGGNRDRYSRDGGDRDNRGSRYNPYGGDDRRRDNFGRDDRRRY</sequence>
<gene>
    <name evidence="3" type="ORF">CYY_000122</name>
</gene>